<evidence type="ECO:0000256" key="5">
    <source>
        <dbReference type="ARBA" id="ARBA00023288"/>
    </source>
</evidence>
<keyword evidence="4" id="KW-0143">Chaperone</keyword>
<dbReference type="PROSITE" id="PS50076">
    <property type="entry name" value="DNAJ_2"/>
    <property type="match status" value="1"/>
</dbReference>
<sequence>MDYYQSLELSQDSTAEQIRRNYHRLALRFHPDRVGAEGAEKFKEIQSAYEVLSNPRKREIYDKFGAAALDSPFADALIIRHGGFVIFCFISVMIFILASMVVIFTAFIVSYVDGGLAARDVNTVNDHSRSYWNYIKVFAPLFIVDIIIGIPTLVGLIVAIASFRIDAFLWMLIVLCLILVSIFVPVAKNANDMTSLRGGNAFYVWRRWLAPLYIAMALHIILCFTAKLPTRKMYEDLKAKGTEKLWGYLKFSFVLAILRGLSLVAFSALIACRADEVITTNYFVVLAMPFYAFGALALIEAVGYQIVIQRTQKKLQSSCCAYVGLTFFAAVVAIALVSISLVAKRLNDLDSVRNGGTGKVLSLTLALIPVYILLAFAFLMVLFLLCVMCGLQDPQCAGCYYPPHSKEEGEEREGHQESEAVSGDEHERSRGNEACEQAGRKDGCRNDSGDGNVQQGGHNTPVGTNDQSLLPSFPQKRLSDVD</sequence>
<dbReference type="PANTHER" id="PTHR44027:SF7">
    <property type="entry name" value="DNAJ HOMOLOG SUBFAMILY C MEMBER 5 HOMOLOG"/>
    <property type="match status" value="1"/>
</dbReference>
<feature type="transmembrane region" description="Helical" evidence="7">
    <location>
        <begin position="208"/>
        <end position="226"/>
    </location>
</feature>
<dbReference type="GO" id="GO:0016020">
    <property type="term" value="C:membrane"/>
    <property type="evidence" value="ECO:0007669"/>
    <property type="project" value="UniProtKB-SubCell"/>
</dbReference>
<dbReference type="Proteomes" id="UP000283634">
    <property type="component" value="Unassembled WGS sequence"/>
</dbReference>
<dbReference type="SUPFAM" id="SSF46565">
    <property type="entry name" value="Chaperone J-domain"/>
    <property type="match status" value="1"/>
</dbReference>
<dbReference type="InterPro" id="IPR001623">
    <property type="entry name" value="DnaJ_domain"/>
</dbReference>
<dbReference type="OMA" id="RWLAPLY"/>
<dbReference type="InterPro" id="IPR036869">
    <property type="entry name" value="J_dom_sf"/>
</dbReference>
<gene>
    <name evidence="9" type="ORF">TraAM80_03182</name>
</gene>
<evidence type="ECO:0000313" key="9">
    <source>
        <dbReference type="EMBL" id="RNF07735.1"/>
    </source>
</evidence>
<feature type="transmembrane region" description="Helical" evidence="7">
    <location>
        <begin position="363"/>
        <end position="385"/>
    </location>
</feature>
<feature type="compositionally biased region" description="Basic and acidic residues" evidence="6">
    <location>
        <begin position="406"/>
        <end position="448"/>
    </location>
</feature>
<feature type="domain" description="J" evidence="8">
    <location>
        <begin position="2"/>
        <end position="65"/>
    </location>
</feature>
<dbReference type="VEuPathDB" id="TriTrypDB:TRSC58_02672"/>
<keyword evidence="3" id="KW-0564">Palmitate</keyword>
<evidence type="ECO:0000259" key="8">
    <source>
        <dbReference type="PROSITE" id="PS50076"/>
    </source>
</evidence>
<evidence type="ECO:0000256" key="4">
    <source>
        <dbReference type="ARBA" id="ARBA00023186"/>
    </source>
</evidence>
<dbReference type="InterPro" id="IPR051434">
    <property type="entry name" value="DnaJ_C_subfamily_member5"/>
</dbReference>
<feature type="transmembrane region" description="Helical" evidence="7">
    <location>
        <begin position="131"/>
        <end position="160"/>
    </location>
</feature>
<feature type="transmembrane region" description="Helical" evidence="7">
    <location>
        <begin position="282"/>
        <end position="307"/>
    </location>
</feature>
<comment type="caution">
    <text evidence="9">The sequence shown here is derived from an EMBL/GenBank/DDBJ whole genome shotgun (WGS) entry which is preliminary data.</text>
</comment>
<keyword evidence="2 7" id="KW-0472">Membrane</keyword>
<protein>
    <submittedName>
        <fullName evidence="9">DnaJ chaperone protein</fullName>
    </submittedName>
</protein>
<dbReference type="GeneID" id="40327115"/>
<dbReference type="PANTHER" id="PTHR44027">
    <property type="entry name" value="DNAJ HOMOLOG SUBFAMILY C MEMBER 5 HOMOLOG"/>
    <property type="match status" value="1"/>
</dbReference>
<dbReference type="SMART" id="SM00271">
    <property type="entry name" value="DnaJ"/>
    <property type="match status" value="1"/>
</dbReference>
<name>A0A422NQK0_TRYRA</name>
<proteinExistence type="predicted"/>
<reference evidence="9 10" key="1">
    <citation type="journal article" date="2018" name="BMC Genomics">
        <title>Genomic comparison of Trypanosoma conorhini and Trypanosoma rangeli to Trypanosoma cruzi strains of high and low virulence.</title>
        <authorList>
            <person name="Bradwell K.R."/>
            <person name="Koparde V.N."/>
            <person name="Matveyev A.V."/>
            <person name="Serrano M.G."/>
            <person name="Alves J.M."/>
            <person name="Parikh H."/>
            <person name="Huang B."/>
            <person name="Lee V."/>
            <person name="Espinosa-Alvarez O."/>
            <person name="Ortiz P.A."/>
            <person name="Costa-Martins A.G."/>
            <person name="Teixeira M.M."/>
            <person name="Buck G.A."/>
        </authorList>
    </citation>
    <scope>NUCLEOTIDE SEQUENCE [LARGE SCALE GENOMIC DNA]</scope>
    <source>
        <strain evidence="9 10">AM80</strain>
    </source>
</reference>
<dbReference type="PROSITE" id="PS00636">
    <property type="entry name" value="DNAJ_1"/>
    <property type="match status" value="1"/>
</dbReference>
<evidence type="ECO:0000256" key="1">
    <source>
        <dbReference type="ARBA" id="ARBA00004635"/>
    </source>
</evidence>
<evidence type="ECO:0000256" key="6">
    <source>
        <dbReference type="SAM" id="MobiDB-lite"/>
    </source>
</evidence>
<accession>A0A422NQK0</accession>
<evidence type="ECO:0000256" key="3">
    <source>
        <dbReference type="ARBA" id="ARBA00023139"/>
    </source>
</evidence>
<dbReference type="AlphaFoldDB" id="A0A422NQK0"/>
<keyword evidence="5" id="KW-0449">Lipoprotein</keyword>
<feature type="compositionally biased region" description="Polar residues" evidence="6">
    <location>
        <begin position="449"/>
        <end position="470"/>
    </location>
</feature>
<dbReference type="InterPro" id="IPR018253">
    <property type="entry name" value="DnaJ_domain_CS"/>
</dbReference>
<organism evidence="9 10">
    <name type="scientific">Trypanosoma rangeli</name>
    <dbReference type="NCBI Taxonomy" id="5698"/>
    <lineage>
        <taxon>Eukaryota</taxon>
        <taxon>Discoba</taxon>
        <taxon>Euglenozoa</taxon>
        <taxon>Kinetoplastea</taxon>
        <taxon>Metakinetoplastina</taxon>
        <taxon>Trypanosomatida</taxon>
        <taxon>Trypanosomatidae</taxon>
        <taxon>Trypanosoma</taxon>
        <taxon>Herpetosoma</taxon>
    </lineage>
</organism>
<keyword evidence="10" id="KW-1185">Reference proteome</keyword>
<feature type="transmembrane region" description="Helical" evidence="7">
    <location>
        <begin position="167"/>
        <end position="188"/>
    </location>
</feature>
<dbReference type="Gene3D" id="1.10.287.110">
    <property type="entry name" value="DnaJ domain"/>
    <property type="match status" value="1"/>
</dbReference>
<evidence type="ECO:0000256" key="2">
    <source>
        <dbReference type="ARBA" id="ARBA00023136"/>
    </source>
</evidence>
<dbReference type="GO" id="GO:0005737">
    <property type="term" value="C:cytoplasm"/>
    <property type="evidence" value="ECO:0007669"/>
    <property type="project" value="UniProtKB-ARBA"/>
</dbReference>
<evidence type="ECO:0000256" key="7">
    <source>
        <dbReference type="SAM" id="Phobius"/>
    </source>
</evidence>
<dbReference type="RefSeq" id="XP_029240000.1">
    <property type="nucleotide sequence ID" value="XM_029380159.1"/>
</dbReference>
<dbReference type="OrthoDB" id="10250354at2759"/>
<dbReference type="PRINTS" id="PR00625">
    <property type="entry name" value="JDOMAIN"/>
</dbReference>
<feature type="transmembrane region" description="Helical" evidence="7">
    <location>
        <begin position="84"/>
        <end position="111"/>
    </location>
</feature>
<dbReference type="Pfam" id="PF00226">
    <property type="entry name" value="DnaJ"/>
    <property type="match status" value="1"/>
</dbReference>
<feature type="transmembrane region" description="Helical" evidence="7">
    <location>
        <begin position="319"/>
        <end position="343"/>
    </location>
</feature>
<feature type="transmembrane region" description="Helical" evidence="7">
    <location>
        <begin position="247"/>
        <end position="270"/>
    </location>
</feature>
<dbReference type="EMBL" id="MKGL01000080">
    <property type="protein sequence ID" value="RNF07735.1"/>
    <property type="molecule type" value="Genomic_DNA"/>
</dbReference>
<evidence type="ECO:0000313" key="10">
    <source>
        <dbReference type="Proteomes" id="UP000283634"/>
    </source>
</evidence>
<keyword evidence="7" id="KW-0812">Transmembrane</keyword>
<feature type="region of interest" description="Disordered" evidence="6">
    <location>
        <begin position="406"/>
        <end position="482"/>
    </location>
</feature>
<dbReference type="CDD" id="cd06257">
    <property type="entry name" value="DnaJ"/>
    <property type="match status" value="1"/>
</dbReference>
<comment type="subcellular location">
    <subcellularLocation>
        <location evidence="1">Membrane</location>
        <topology evidence="1">Lipid-anchor</topology>
    </subcellularLocation>
</comment>
<keyword evidence="7" id="KW-1133">Transmembrane helix</keyword>